<dbReference type="InterPro" id="IPR050662">
    <property type="entry name" value="Sec-metab_biosynth-thioest"/>
</dbReference>
<dbReference type="PANTHER" id="PTHR23131:SF4">
    <property type="entry name" value="METALLO-BETA-LACTAMASE SUPERFAMILY POTEIN"/>
    <property type="match status" value="1"/>
</dbReference>
<dbReference type="Proteomes" id="UP000584642">
    <property type="component" value="Unassembled WGS sequence"/>
</dbReference>
<dbReference type="Gene3D" id="3.60.15.10">
    <property type="entry name" value="Ribonuclease Z/Hydroxyacylglutathione hydrolase-like"/>
    <property type="match status" value="1"/>
</dbReference>
<dbReference type="RefSeq" id="WP_180280574.1">
    <property type="nucleotide sequence ID" value="NZ_JABFDB010000001.1"/>
</dbReference>
<evidence type="ECO:0000259" key="1">
    <source>
        <dbReference type="SMART" id="SM00849"/>
    </source>
</evidence>
<sequence length="350" mass="37613">MDAALPTPDAPETAGPPAHGEVRAVEDGLLWIRLSLPFRLNHVNGWAIDDGDGWTVVDTGVSDPRTRAAWEALLAGPLSGKPLHRVIATHFHPDHIGLAGWLVEKTGAVFVSSLTEWLFARALSADDGAWQAEACAGFYRRAGLTGDRLDAVLAHGGSYTRAVPTVPATVQRLRHGDRLTLGGASWRMIGSGGHTPEPVALFRHERPVLIAGDQVLERISPNVSVWPTEPDADPLADFLDGFAAFESLPADTLVLPSHGRPFTGLHARLAELRAHHEERLEEALALCATAVTAAKAADAMFPGPLDTHQTVFALGEAIAHLNHLRNRGAVERTTGSDGIDRYRRRADPRG</sequence>
<name>A0ABX2T3Z4_9PROT</name>
<protein>
    <submittedName>
        <fullName evidence="2">MBL fold metallo-hydrolase</fullName>
    </submittedName>
</protein>
<comment type="caution">
    <text evidence="2">The sequence shown here is derived from an EMBL/GenBank/DDBJ whole genome shotgun (WGS) entry which is preliminary data.</text>
</comment>
<reference evidence="2 3" key="1">
    <citation type="submission" date="2020-05" db="EMBL/GenBank/DDBJ databases">
        <title>Azospirillum oleiclasticum sp. nov, a nitrogen-fixing and heavy crude oil-emulsifying bacterium isolated from the crude oil of Yumen Oilfield.</title>
        <authorList>
            <person name="Wu D."/>
            <person name="Cai M."/>
            <person name="Zhang X."/>
        </authorList>
    </citation>
    <scope>NUCLEOTIDE SEQUENCE [LARGE SCALE GENOMIC DNA]</scope>
    <source>
        <strain evidence="2 3">ROY-1-1-2</strain>
    </source>
</reference>
<dbReference type="SUPFAM" id="SSF56281">
    <property type="entry name" value="Metallo-hydrolase/oxidoreductase"/>
    <property type="match status" value="1"/>
</dbReference>
<proteinExistence type="predicted"/>
<dbReference type="Pfam" id="PF21221">
    <property type="entry name" value="B_lactamase-like_C"/>
    <property type="match status" value="1"/>
</dbReference>
<dbReference type="SMART" id="SM00849">
    <property type="entry name" value="Lactamase_B"/>
    <property type="match status" value="1"/>
</dbReference>
<accession>A0ABX2T3Z4</accession>
<gene>
    <name evidence="2" type="ORF">HND93_04040</name>
</gene>
<evidence type="ECO:0000313" key="2">
    <source>
        <dbReference type="EMBL" id="NYZ18871.1"/>
    </source>
</evidence>
<keyword evidence="3" id="KW-1185">Reference proteome</keyword>
<dbReference type="PANTHER" id="PTHR23131">
    <property type="entry name" value="ENDORIBONUCLEASE LACTB2"/>
    <property type="match status" value="1"/>
</dbReference>
<dbReference type="Gene3D" id="1.10.10.10">
    <property type="entry name" value="Winged helix-like DNA-binding domain superfamily/Winged helix DNA-binding domain"/>
    <property type="match status" value="1"/>
</dbReference>
<evidence type="ECO:0000313" key="3">
    <source>
        <dbReference type="Proteomes" id="UP000584642"/>
    </source>
</evidence>
<dbReference type="InterPro" id="IPR001279">
    <property type="entry name" value="Metallo-B-lactamas"/>
</dbReference>
<dbReference type="Pfam" id="PF00753">
    <property type="entry name" value="Lactamase_B"/>
    <property type="match status" value="1"/>
</dbReference>
<dbReference type="InterPro" id="IPR036388">
    <property type="entry name" value="WH-like_DNA-bd_sf"/>
</dbReference>
<organism evidence="2 3">
    <name type="scientific">Azospirillum oleiclasticum</name>
    <dbReference type="NCBI Taxonomy" id="2735135"/>
    <lineage>
        <taxon>Bacteria</taxon>
        <taxon>Pseudomonadati</taxon>
        <taxon>Pseudomonadota</taxon>
        <taxon>Alphaproteobacteria</taxon>
        <taxon>Rhodospirillales</taxon>
        <taxon>Azospirillaceae</taxon>
        <taxon>Azospirillum</taxon>
    </lineage>
</organism>
<feature type="domain" description="Metallo-beta-lactamase" evidence="1">
    <location>
        <begin position="42"/>
        <end position="258"/>
    </location>
</feature>
<dbReference type="EMBL" id="JABFDB010000001">
    <property type="protein sequence ID" value="NYZ18871.1"/>
    <property type="molecule type" value="Genomic_DNA"/>
</dbReference>
<dbReference type="InterPro" id="IPR048933">
    <property type="entry name" value="B_lactamase-like_C"/>
</dbReference>
<dbReference type="InterPro" id="IPR036866">
    <property type="entry name" value="RibonucZ/Hydroxyglut_hydro"/>
</dbReference>